<evidence type="ECO:0000313" key="2">
    <source>
        <dbReference type="Proteomes" id="UP000297626"/>
    </source>
</evidence>
<proteinExistence type="predicted"/>
<keyword evidence="2" id="KW-1185">Reference proteome</keyword>
<reference evidence="1 2" key="1">
    <citation type="submission" date="2019-03" db="EMBL/GenBank/DDBJ databases">
        <title>Genomics of glacier-inhabiting Cryobacterium strains.</title>
        <authorList>
            <person name="Liu Q."/>
            <person name="Xin Y.-H."/>
        </authorList>
    </citation>
    <scope>NUCLEOTIDE SEQUENCE [LARGE SCALE GENOMIC DNA]</scope>
    <source>
        <strain evidence="1 2">Sr54</strain>
    </source>
</reference>
<protein>
    <submittedName>
        <fullName evidence="1">Uncharacterized protein</fullName>
    </submittedName>
</protein>
<name>A0A4R9BRZ3_9MICO</name>
<dbReference type="RefSeq" id="WP_134527619.1">
    <property type="nucleotide sequence ID" value="NZ_SOHN01000008.1"/>
</dbReference>
<dbReference type="EMBL" id="SOHN01000008">
    <property type="protein sequence ID" value="TFD89814.1"/>
    <property type="molecule type" value="Genomic_DNA"/>
</dbReference>
<comment type="caution">
    <text evidence="1">The sequence shown here is derived from an EMBL/GenBank/DDBJ whole genome shotgun (WGS) entry which is preliminary data.</text>
</comment>
<sequence length="95" mass="10783">MTVVQFDVWILSEVDGAYHWATNDEHSERAQLLATPELHRQLRERSRLAVKVEGERFVESADKIAATTAFDTTEVRLPKVSRRIKQLTSYLAAAG</sequence>
<organism evidence="1 2">
    <name type="scientific">Cryobacterium serini</name>
    <dbReference type="NCBI Taxonomy" id="1259201"/>
    <lineage>
        <taxon>Bacteria</taxon>
        <taxon>Bacillati</taxon>
        <taxon>Actinomycetota</taxon>
        <taxon>Actinomycetes</taxon>
        <taxon>Micrococcales</taxon>
        <taxon>Microbacteriaceae</taxon>
        <taxon>Cryobacterium</taxon>
    </lineage>
</organism>
<gene>
    <name evidence="1" type="ORF">E3T51_03585</name>
</gene>
<dbReference type="AlphaFoldDB" id="A0A4R9BRZ3"/>
<evidence type="ECO:0000313" key="1">
    <source>
        <dbReference type="EMBL" id="TFD89814.1"/>
    </source>
</evidence>
<accession>A0A4R9BRZ3</accession>
<dbReference type="Proteomes" id="UP000297626">
    <property type="component" value="Unassembled WGS sequence"/>
</dbReference>